<dbReference type="Gramene" id="Os06t0641866-00">
    <property type="protein sequence ID" value="Os06t0641866-00"/>
    <property type="gene ID" value="Os06g0641866"/>
</dbReference>
<keyword evidence="2" id="KW-0812">Transmembrane</keyword>
<dbReference type="AlphaFoldDB" id="A0A0P0WZ69"/>
<feature type="compositionally biased region" description="Basic and acidic residues" evidence="1">
    <location>
        <begin position="255"/>
        <end position="264"/>
    </location>
</feature>
<evidence type="ECO:0000256" key="2">
    <source>
        <dbReference type="SAM" id="Phobius"/>
    </source>
</evidence>
<proteinExistence type="predicted"/>
<feature type="compositionally biased region" description="Basic residues" evidence="1">
    <location>
        <begin position="155"/>
        <end position="167"/>
    </location>
</feature>
<dbReference type="FunCoup" id="A0A0P0WZ69">
    <property type="interactions" value="16"/>
</dbReference>
<dbReference type="PaxDb" id="39947-A0A0P0WZ69"/>
<reference evidence="4" key="1">
    <citation type="journal article" date="2005" name="Nature">
        <title>The map-based sequence of the rice genome.</title>
        <authorList>
            <consortium name="International rice genome sequencing project (IRGSP)"/>
            <person name="Matsumoto T."/>
            <person name="Wu J."/>
            <person name="Kanamori H."/>
            <person name="Katayose Y."/>
            <person name="Fujisawa M."/>
            <person name="Namiki N."/>
            <person name="Mizuno H."/>
            <person name="Yamamoto K."/>
            <person name="Antonio B.A."/>
            <person name="Baba T."/>
            <person name="Sakata K."/>
            <person name="Nagamura Y."/>
            <person name="Aoki H."/>
            <person name="Arikawa K."/>
            <person name="Arita K."/>
            <person name="Bito T."/>
            <person name="Chiden Y."/>
            <person name="Fujitsuka N."/>
            <person name="Fukunaka R."/>
            <person name="Hamada M."/>
            <person name="Harada C."/>
            <person name="Hayashi A."/>
            <person name="Hijishita S."/>
            <person name="Honda M."/>
            <person name="Hosokawa S."/>
            <person name="Ichikawa Y."/>
            <person name="Idonuma A."/>
            <person name="Iijima M."/>
            <person name="Ikeda M."/>
            <person name="Ikeno M."/>
            <person name="Ito K."/>
            <person name="Ito S."/>
            <person name="Ito T."/>
            <person name="Ito Y."/>
            <person name="Ito Y."/>
            <person name="Iwabuchi A."/>
            <person name="Kamiya K."/>
            <person name="Karasawa W."/>
            <person name="Kurita K."/>
            <person name="Katagiri S."/>
            <person name="Kikuta A."/>
            <person name="Kobayashi H."/>
            <person name="Kobayashi N."/>
            <person name="Machita K."/>
            <person name="Maehara T."/>
            <person name="Masukawa M."/>
            <person name="Mizubayashi T."/>
            <person name="Mukai Y."/>
            <person name="Nagasaki H."/>
            <person name="Nagata Y."/>
            <person name="Naito S."/>
            <person name="Nakashima M."/>
            <person name="Nakama Y."/>
            <person name="Nakamichi Y."/>
            <person name="Nakamura M."/>
            <person name="Meguro A."/>
            <person name="Negishi M."/>
            <person name="Ohta I."/>
            <person name="Ohta T."/>
            <person name="Okamoto M."/>
            <person name="Ono N."/>
            <person name="Saji S."/>
            <person name="Sakaguchi M."/>
            <person name="Sakai K."/>
            <person name="Shibata M."/>
            <person name="Shimokawa T."/>
            <person name="Song J."/>
            <person name="Takazaki Y."/>
            <person name="Terasawa K."/>
            <person name="Tsugane M."/>
            <person name="Tsuji K."/>
            <person name="Ueda S."/>
            <person name="Waki K."/>
            <person name="Yamagata H."/>
            <person name="Yamamoto M."/>
            <person name="Yamamoto S."/>
            <person name="Yamane H."/>
            <person name="Yoshiki S."/>
            <person name="Yoshihara R."/>
            <person name="Yukawa K."/>
            <person name="Zhong H."/>
            <person name="Yano M."/>
            <person name="Yuan Q."/>
            <person name="Ouyang S."/>
            <person name="Liu J."/>
            <person name="Jones K.M."/>
            <person name="Gansberger K."/>
            <person name="Moffat K."/>
            <person name="Hill J."/>
            <person name="Bera J."/>
            <person name="Fadrosh D."/>
            <person name="Jin S."/>
            <person name="Johri S."/>
            <person name="Kim M."/>
            <person name="Overton L."/>
            <person name="Reardon M."/>
            <person name="Tsitrin T."/>
            <person name="Vuong H."/>
            <person name="Weaver B."/>
            <person name="Ciecko A."/>
            <person name="Tallon L."/>
            <person name="Jackson J."/>
            <person name="Pai G."/>
            <person name="Aken S.V."/>
            <person name="Utterback T."/>
            <person name="Reidmuller S."/>
            <person name="Feldblyum T."/>
            <person name="Hsiao J."/>
            <person name="Zismann V."/>
            <person name="Iobst S."/>
            <person name="de Vazeille A.R."/>
            <person name="Buell C.R."/>
            <person name="Ying K."/>
            <person name="Li Y."/>
            <person name="Lu T."/>
            <person name="Huang Y."/>
            <person name="Zhao Q."/>
            <person name="Feng Q."/>
            <person name="Zhang L."/>
            <person name="Zhu J."/>
            <person name="Weng Q."/>
            <person name="Mu J."/>
            <person name="Lu Y."/>
            <person name="Fan D."/>
            <person name="Liu Y."/>
            <person name="Guan J."/>
            <person name="Zhang Y."/>
            <person name="Yu S."/>
            <person name="Liu X."/>
            <person name="Zhang Y."/>
            <person name="Hong G."/>
            <person name="Han B."/>
            <person name="Choisne N."/>
            <person name="Demange N."/>
            <person name="Orjeda G."/>
            <person name="Samain S."/>
            <person name="Cattolico L."/>
            <person name="Pelletier E."/>
            <person name="Couloux A."/>
            <person name="Segurens B."/>
            <person name="Wincker P."/>
            <person name="D'Hont A."/>
            <person name="Scarpelli C."/>
            <person name="Weissenbach J."/>
            <person name="Salanoubat M."/>
            <person name="Quetier F."/>
            <person name="Yu Y."/>
            <person name="Kim H.R."/>
            <person name="Rambo T."/>
            <person name="Currie J."/>
            <person name="Collura K."/>
            <person name="Luo M."/>
            <person name="Yang T."/>
            <person name="Ammiraju J.S.S."/>
            <person name="Engler F."/>
            <person name="Soderlund C."/>
            <person name="Wing R.A."/>
            <person name="Palmer L.E."/>
            <person name="de la Bastide M."/>
            <person name="Spiegel L."/>
            <person name="Nascimento L."/>
            <person name="Zutavern T."/>
            <person name="O'Shaughnessy A."/>
            <person name="Dike S."/>
            <person name="Dedhia N."/>
            <person name="Preston R."/>
            <person name="Balija V."/>
            <person name="McCombie W.R."/>
            <person name="Chow T."/>
            <person name="Chen H."/>
            <person name="Chung M."/>
            <person name="Chen C."/>
            <person name="Shaw J."/>
            <person name="Wu H."/>
            <person name="Hsiao K."/>
            <person name="Chao Y."/>
            <person name="Chu M."/>
            <person name="Cheng C."/>
            <person name="Hour A."/>
            <person name="Lee P."/>
            <person name="Lin S."/>
            <person name="Lin Y."/>
            <person name="Liou J."/>
            <person name="Liu S."/>
            <person name="Hsing Y."/>
            <person name="Raghuvanshi S."/>
            <person name="Mohanty A."/>
            <person name="Bharti A.K."/>
            <person name="Gaur A."/>
            <person name="Gupta V."/>
            <person name="Kumar D."/>
            <person name="Ravi V."/>
            <person name="Vij S."/>
            <person name="Kapur A."/>
            <person name="Khurana P."/>
            <person name="Khurana P."/>
            <person name="Khurana J.P."/>
            <person name="Tyagi A.K."/>
            <person name="Gaikwad K."/>
            <person name="Singh A."/>
            <person name="Dalal V."/>
            <person name="Srivastava S."/>
            <person name="Dixit A."/>
            <person name="Pal A.K."/>
            <person name="Ghazi I.A."/>
            <person name="Yadav M."/>
            <person name="Pandit A."/>
            <person name="Bhargava A."/>
            <person name="Sureshbabu K."/>
            <person name="Batra K."/>
            <person name="Sharma T.R."/>
            <person name="Mohapatra T."/>
            <person name="Singh N.K."/>
            <person name="Messing J."/>
            <person name="Nelson A.B."/>
            <person name="Fuks G."/>
            <person name="Kavchok S."/>
            <person name="Keizer G."/>
            <person name="Linton E."/>
            <person name="Llaca V."/>
            <person name="Song R."/>
            <person name="Tanyolac B."/>
            <person name="Young S."/>
            <person name="Ho-Il K."/>
            <person name="Hahn J.H."/>
            <person name="Sangsakoo G."/>
            <person name="Vanavichit A."/>
            <person name="de Mattos Luiz.A.T."/>
            <person name="Zimmer P.D."/>
            <person name="Malone G."/>
            <person name="Dellagostin O."/>
            <person name="de Oliveira A.C."/>
            <person name="Bevan M."/>
            <person name="Bancroft I."/>
            <person name="Minx P."/>
            <person name="Cordum H."/>
            <person name="Wilson R."/>
            <person name="Cheng Z."/>
            <person name="Jin W."/>
            <person name="Jiang J."/>
            <person name="Leong S.A."/>
            <person name="Iwama H."/>
            <person name="Gojobori T."/>
            <person name="Itoh T."/>
            <person name="Niimura Y."/>
            <person name="Fujii Y."/>
            <person name="Habara T."/>
            <person name="Sakai H."/>
            <person name="Sato Y."/>
            <person name="Wilson G."/>
            <person name="Kumar K."/>
            <person name="McCouch S."/>
            <person name="Juretic N."/>
            <person name="Hoen D."/>
            <person name="Wright S."/>
            <person name="Bruskiewich R."/>
            <person name="Bureau T."/>
            <person name="Miyao A."/>
            <person name="Hirochika H."/>
            <person name="Nishikawa T."/>
            <person name="Kadowaki K."/>
            <person name="Sugiura M."/>
            <person name="Burr B."/>
            <person name="Sasaki T."/>
        </authorList>
    </citation>
    <scope>NUCLEOTIDE SEQUENCE [LARGE SCALE GENOMIC DNA]</scope>
    <source>
        <strain evidence="4">cv. Nipponbare</strain>
    </source>
</reference>
<evidence type="ECO:0000313" key="4">
    <source>
        <dbReference type="Proteomes" id="UP000059680"/>
    </source>
</evidence>
<feature type="compositionally biased region" description="Basic and acidic residues" evidence="1">
    <location>
        <begin position="273"/>
        <end position="289"/>
    </location>
</feature>
<sequence>MSSAMIHCNAVPAVSLPPANIAYSNRCLDSFSGQRELQVTFPLDPQEHVEQVLLVVAVAVAGAGGSVLLVFPDDGVRERVRLPPVLHHPPRHAAEPHGEARRRVEVRQGVPGEQLEPSLQEHQVLVPVLEPAPDDGVHRRVGGVRRQQRAQVHGGLRRRRRRRRRRHGAEQAADLLLADGAEGLDASRAEQLDGADLAELPPLVAVGREDDPLGARGEDEPRHPAHGSRGELDVARPHHLARRLRGGRHHDGELAEAEQHERAVAPRQVAHGVVRERARQVVQVPDHRQPPRRRRQPPALAAPARHPAEVDERHDGKESNDEQVGQNRRRRRRH</sequence>
<feature type="compositionally biased region" description="Basic and acidic residues" evidence="1">
    <location>
        <begin position="306"/>
        <end position="320"/>
    </location>
</feature>
<dbReference type="EMBL" id="AP014962">
    <property type="protein sequence ID" value="BAS98813.1"/>
    <property type="molecule type" value="Genomic_DNA"/>
</dbReference>
<reference evidence="3 4" key="3">
    <citation type="journal article" date="2013" name="Rice">
        <title>Improvement of the Oryza sativa Nipponbare reference genome using next generation sequence and optical map data.</title>
        <authorList>
            <person name="Kawahara Y."/>
            <person name="de la Bastide M."/>
            <person name="Hamilton J.P."/>
            <person name="Kanamori H."/>
            <person name="McCombie W.R."/>
            <person name="Ouyang S."/>
            <person name="Schwartz D.C."/>
            <person name="Tanaka T."/>
            <person name="Wu J."/>
            <person name="Zhou S."/>
            <person name="Childs K.L."/>
            <person name="Davidson R.M."/>
            <person name="Lin H."/>
            <person name="Quesada-Ocampo L."/>
            <person name="Vaillancourt B."/>
            <person name="Sakai H."/>
            <person name="Lee S.S."/>
            <person name="Kim J."/>
            <person name="Numa H."/>
            <person name="Itoh T."/>
            <person name="Buell C.R."/>
            <person name="Matsumoto T."/>
        </authorList>
    </citation>
    <scope>NUCLEOTIDE SEQUENCE [LARGE SCALE GENOMIC DNA]</scope>
    <source>
        <strain evidence="4">cv. Nipponbare</strain>
    </source>
</reference>
<dbReference type="Proteomes" id="UP000059680">
    <property type="component" value="Chromosome 6"/>
</dbReference>
<feature type="region of interest" description="Disordered" evidence="1">
    <location>
        <begin position="132"/>
        <end position="170"/>
    </location>
</feature>
<feature type="region of interest" description="Disordered" evidence="1">
    <location>
        <begin position="192"/>
        <end position="237"/>
    </location>
</feature>
<feature type="compositionally biased region" description="Basic and acidic residues" evidence="1">
    <location>
        <begin position="207"/>
        <end position="236"/>
    </location>
</feature>
<keyword evidence="4" id="KW-1185">Reference proteome</keyword>
<feature type="compositionally biased region" description="Basic residues" evidence="1">
    <location>
        <begin position="139"/>
        <end position="148"/>
    </location>
</feature>
<reference evidence="3 4" key="2">
    <citation type="journal article" date="2013" name="Plant Cell Physiol.">
        <title>Rice Annotation Project Database (RAP-DB): an integrative and interactive database for rice genomics.</title>
        <authorList>
            <person name="Sakai H."/>
            <person name="Lee S.S."/>
            <person name="Tanaka T."/>
            <person name="Numa H."/>
            <person name="Kim J."/>
            <person name="Kawahara Y."/>
            <person name="Wakimoto H."/>
            <person name="Yang C.C."/>
            <person name="Iwamoto M."/>
            <person name="Abe T."/>
            <person name="Yamada Y."/>
            <person name="Muto A."/>
            <person name="Inokuchi H."/>
            <person name="Ikemura T."/>
            <person name="Matsumoto T."/>
            <person name="Sasaki T."/>
            <person name="Itoh T."/>
        </authorList>
    </citation>
    <scope>NUCLEOTIDE SEQUENCE [LARGE SCALE GENOMIC DNA]</scope>
    <source>
        <strain evidence="4">cv. Nipponbare</strain>
    </source>
</reference>
<keyword evidence="2" id="KW-1133">Transmembrane helix</keyword>
<name>A0A0P0WZ69_ORYSJ</name>
<keyword evidence="2" id="KW-0472">Membrane</keyword>
<organism evidence="3 4">
    <name type="scientific">Oryza sativa subsp. japonica</name>
    <name type="common">Rice</name>
    <dbReference type="NCBI Taxonomy" id="39947"/>
    <lineage>
        <taxon>Eukaryota</taxon>
        <taxon>Viridiplantae</taxon>
        <taxon>Streptophyta</taxon>
        <taxon>Embryophyta</taxon>
        <taxon>Tracheophyta</taxon>
        <taxon>Spermatophyta</taxon>
        <taxon>Magnoliopsida</taxon>
        <taxon>Liliopsida</taxon>
        <taxon>Poales</taxon>
        <taxon>Poaceae</taxon>
        <taxon>BOP clade</taxon>
        <taxon>Oryzoideae</taxon>
        <taxon>Oryzeae</taxon>
        <taxon>Oryzinae</taxon>
        <taxon>Oryza</taxon>
        <taxon>Oryza sativa</taxon>
    </lineage>
</organism>
<feature type="region of interest" description="Disordered" evidence="1">
    <location>
        <begin position="255"/>
        <end position="334"/>
    </location>
</feature>
<gene>
    <name evidence="3" type="ordered locus">Os06g0641866</name>
    <name evidence="3" type="ORF">OSNPB_060641866</name>
</gene>
<dbReference type="InParanoid" id="A0A0P0WZ69"/>
<dbReference type="OMA" id="HHHAACA"/>
<evidence type="ECO:0000256" key="1">
    <source>
        <dbReference type="SAM" id="MobiDB-lite"/>
    </source>
</evidence>
<evidence type="ECO:0000313" key="3">
    <source>
        <dbReference type="EMBL" id="BAS98813.1"/>
    </source>
</evidence>
<feature type="transmembrane region" description="Helical" evidence="2">
    <location>
        <begin position="52"/>
        <end position="71"/>
    </location>
</feature>
<protein>
    <submittedName>
        <fullName evidence="3">Os06g0641866 protein</fullName>
    </submittedName>
</protein>
<accession>A0A0P0WZ69</accession>
<feature type="non-terminal residue" evidence="3">
    <location>
        <position position="334"/>
    </location>
</feature>